<evidence type="ECO:0000256" key="1">
    <source>
        <dbReference type="SAM" id="MobiDB-lite"/>
    </source>
</evidence>
<feature type="region of interest" description="Disordered" evidence="1">
    <location>
        <begin position="1"/>
        <end position="28"/>
    </location>
</feature>
<dbReference type="InterPro" id="IPR036388">
    <property type="entry name" value="WH-like_DNA-bd_sf"/>
</dbReference>
<feature type="region of interest" description="Disordered" evidence="1">
    <location>
        <begin position="463"/>
        <end position="491"/>
    </location>
</feature>
<dbReference type="Proteomes" id="UP000465785">
    <property type="component" value="Chromosome"/>
</dbReference>
<name>A0A9W4FEP0_9MYCO</name>
<proteinExistence type="predicted"/>
<feature type="compositionally biased region" description="Basic and acidic residues" evidence="1">
    <location>
        <begin position="341"/>
        <end position="363"/>
    </location>
</feature>
<sequence>MSNETAPGNPGPRPNSLNANQDPAHPNTSQGYFVMVPVSLFGKVPVRSIGVYAALRSFACGTESCSPTEADVADRLDVSADTVGRARRDLINAKAITVAVGKGANGGRYEYTFAASGGRWAKLPSALLGRVSPTEIGIYAVLRSFEGHQGCYPKVETLARRAGIGQRQVQRYLRNLCTAKVIDVVGRVNDQQRTTSNFYYFPDLRLTAQLTADMTPTSPQIRHRVDRKCDTQTRTNNQNLYPEQAGWSAAVPRNPLADGSSEGLWPASRPPGDHLVVPGENAVGPGDHLVDSVVAPGESFGDHLVNSKENILVAPGDHLANHLVAPGDRRGGQSDRTGGQLDHRGDHRAGRGDHSDGWSDHRGNPTPEQDLDTNDSQVRESLIDSLVNLMAEKSAALGRNAPNQSKRESWSKSARRILFSDQRDYGEVYSLLDKAMTDHYWSGRIKNLFTFAENYDQIRDEFNKRPPRHMNQERREKRRAQRIETASTPVKKEHVSLGLTRLSDL</sequence>
<dbReference type="Gene3D" id="1.10.10.10">
    <property type="entry name" value="Winged helix-like DNA-binding domain superfamily/Winged helix DNA-binding domain"/>
    <property type="match status" value="1"/>
</dbReference>
<organism evidence="2 3">
    <name type="scientific">Mycobacterium gallinarum</name>
    <dbReference type="NCBI Taxonomy" id="39689"/>
    <lineage>
        <taxon>Bacteria</taxon>
        <taxon>Bacillati</taxon>
        <taxon>Actinomycetota</taxon>
        <taxon>Actinomycetes</taxon>
        <taxon>Mycobacteriales</taxon>
        <taxon>Mycobacteriaceae</taxon>
        <taxon>Mycobacterium</taxon>
    </lineage>
</organism>
<feature type="compositionally biased region" description="Basic and acidic residues" evidence="1">
    <location>
        <begin position="463"/>
        <end position="475"/>
    </location>
</feature>
<evidence type="ECO:0000313" key="3">
    <source>
        <dbReference type="Proteomes" id="UP000465785"/>
    </source>
</evidence>
<feature type="region of interest" description="Disordered" evidence="1">
    <location>
        <begin position="322"/>
        <end position="376"/>
    </location>
</feature>
<feature type="compositionally biased region" description="Polar residues" evidence="1">
    <location>
        <begin position="15"/>
        <end position="28"/>
    </location>
</feature>
<keyword evidence="3" id="KW-1185">Reference proteome</keyword>
<evidence type="ECO:0000313" key="2">
    <source>
        <dbReference type="EMBL" id="BBY92292.1"/>
    </source>
</evidence>
<dbReference type="KEGG" id="mgau:MGALJ_19610"/>
<dbReference type="AlphaFoldDB" id="A0A9W4FEP0"/>
<evidence type="ECO:0008006" key="4">
    <source>
        <dbReference type="Google" id="ProtNLM"/>
    </source>
</evidence>
<reference evidence="2 3" key="1">
    <citation type="journal article" date="2019" name="Emerg. Microbes Infect.">
        <title>Comprehensive subspecies identification of 175 nontuberculous mycobacteria species based on 7547 genomic profiles.</title>
        <authorList>
            <person name="Matsumoto Y."/>
            <person name="Kinjo T."/>
            <person name="Motooka D."/>
            <person name="Nabeya D."/>
            <person name="Jung N."/>
            <person name="Uechi K."/>
            <person name="Horii T."/>
            <person name="Iida T."/>
            <person name="Fujita J."/>
            <person name="Nakamura S."/>
        </authorList>
    </citation>
    <scope>NUCLEOTIDE SEQUENCE [LARGE SCALE GENOMIC DNA]</scope>
    <source>
        <strain evidence="2 3">JCM 6399</strain>
    </source>
</reference>
<dbReference type="EMBL" id="AP022601">
    <property type="protein sequence ID" value="BBY92292.1"/>
    <property type="molecule type" value="Genomic_DNA"/>
</dbReference>
<feature type="region of interest" description="Disordered" evidence="1">
    <location>
        <begin position="245"/>
        <end position="272"/>
    </location>
</feature>
<protein>
    <recommendedName>
        <fullName evidence="4">Helix-turn-helix domain-containing protein</fullName>
    </recommendedName>
</protein>
<dbReference type="Pfam" id="PF13730">
    <property type="entry name" value="HTH_36"/>
    <property type="match status" value="1"/>
</dbReference>
<accession>A0A9W4FEP0</accession>
<dbReference type="RefSeq" id="WP_163729086.1">
    <property type="nucleotide sequence ID" value="NZ_AP022601.1"/>
</dbReference>
<gene>
    <name evidence="2" type="ORF">MGALJ_19610</name>
</gene>